<dbReference type="UniPathway" id="UPA00031">
    <property type="reaction ID" value="UER00012"/>
</dbReference>
<evidence type="ECO:0000256" key="8">
    <source>
        <dbReference type="ARBA" id="ARBA00047481"/>
    </source>
</evidence>
<evidence type="ECO:0000256" key="2">
    <source>
        <dbReference type="ARBA" id="ARBA00005011"/>
    </source>
</evidence>
<dbReference type="KEGG" id="tmai:FVE67_08840"/>
<accession>A0A6H1WUM5</accession>
<evidence type="ECO:0000313" key="11">
    <source>
        <dbReference type="EMBL" id="QJA06888.1"/>
    </source>
</evidence>
<dbReference type="PANTHER" id="PTHR43643:SF3">
    <property type="entry name" value="HISTIDINOL-PHOSPHATE AMINOTRANSFERASE"/>
    <property type="match status" value="1"/>
</dbReference>
<dbReference type="GO" id="GO:0030170">
    <property type="term" value="F:pyridoxal phosphate binding"/>
    <property type="evidence" value="ECO:0007669"/>
    <property type="project" value="InterPro"/>
</dbReference>
<dbReference type="SUPFAM" id="SSF53383">
    <property type="entry name" value="PLP-dependent transferases"/>
    <property type="match status" value="1"/>
</dbReference>
<name>A0A6H1WUM5_9BACT</name>
<comment type="pathway">
    <text evidence="2 9">Amino-acid biosynthesis; L-histidine biosynthesis; L-histidine from 5-phospho-alpha-D-ribose 1-diphosphate: step 7/9.</text>
</comment>
<dbReference type="InterPro" id="IPR001917">
    <property type="entry name" value="Aminotrans_II_pyridoxalP_BS"/>
</dbReference>
<proteinExistence type="inferred from homology"/>
<dbReference type="InterPro" id="IPR015422">
    <property type="entry name" value="PyrdxlP-dep_Trfase_small"/>
</dbReference>
<dbReference type="PANTHER" id="PTHR43643">
    <property type="entry name" value="HISTIDINOL-PHOSPHATE AMINOTRANSFERASE 2"/>
    <property type="match status" value="1"/>
</dbReference>
<sequence>MEIKPWLRELSPYPPGKSLEEVRRELGLTGPIYKLASNENPLGPSPRALAALKEALSRVHQYPEASYRRLREALAARFGVLPEMVVLGNGSNEVLDLLFKALVSPGDEVLMSEPSFLMYEKLAQTAGARITRIPLHKGRHHLAAFLKASGPRTRMIFLDHPHNPTGSVLAASELKAFLEELPSGVLVVIDEAYGEFVRDPEAARGVEFLQAGYPVAVLRTFSKAYGLAGLRIGYGLMPEELARVLNAIRQPFNVNLLAAVAAEAALADEEHLQRTQELTWEGRDFLLRELSALGLKPYPSQANFVLVDCGRPARPLYEALLKRGLIVRPMEAYGFPEALRISVGLPEENQALVAALREMLEKA</sequence>
<dbReference type="CDD" id="cd00609">
    <property type="entry name" value="AAT_like"/>
    <property type="match status" value="1"/>
</dbReference>
<dbReference type="Gene3D" id="3.90.1150.10">
    <property type="entry name" value="Aspartate Aminotransferase, domain 1"/>
    <property type="match status" value="1"/>
</dbReference>
<dbReference type="PROSITE" id="PS00599">
    <property type="entry name" value="AA_TRANSFER_CLASS_2"/>
    <property type="match status" value="1"/>
</dbReference>
<comment type="similarity">
    <text evidence="3 9">Belongs to the class-II pyridoxal-phosphate-dependent aminotransferase family. Histidinol-phosphate aminotransferase subfamily.</text>
</comment>
<dbReference type="Proteomes" id="UP000501253">
    <property type="component" value="Chromosome"/>
</dbReference>
<feature type="modified residue" description="N6-(pyridoxal phosphate)lysine" evidence="9">
    <location>
        <position position="223"/>
    </location>
</feature>
<keyword evidence="6 9" id="KW-0808">Transferase</keyword>
<evidence type="ECO:0000259" key="10">
    <source>
        <dbReference type="Pfam" id="PF00155"/>
    </source>
</evidence>
<evidence type="ECO:0000313" key="12">
    <source>
        <dbReference type="Proteomes" id="UP000501253"/>
    </source>
</evidence>
<evidence type="ECO:0000256" key="7">
    <source>
        <dbReference type="ARBA" id="ARBA00022898"/>
    </source>
</evidence>
<dbReference type="GO" id="GO:0000105">
    <property type="term" value="P:L-histidine biosynthetic process"/>
    <property type="evidence" value="ECO:0007669"/>
    <property type="project" value="UniProtKB-UniRule"/>
</dbReference>
<evidence type="ECO:0000256" key="6">
    <source>
        <dbReference type="ARBA" id="ARBA00022679"/>
    </source>
</evidence>
<evidence type="ECO:0000256" key="3">
    <source>
        <dbReference type="ARBA" id="ARBA00007970"/>
    </source>
</evidence>
<dbReference type="InterPro" id="IPR015421">
    <property type="entry name" value="PyrdxlP-dep_Trfase_major"/>
</dbReference>
<dbReference type="InterPro" id="IPR015424">
    <property type="entry name" value="PyrdxlP-dep_Trfase"/>
</dbReference>
<dbReference type="GO" id="GO:0004400">
    <property type="term" value="F:histidinol-phosphate transaminase activity"/>
    <property type="evidence" value="ECO:0007669"/>
    <property type="project" value="UniProtKB-UniRule"/>
</dbReference>
<keyword evidence="9" id="KW-0028">Amino-acid biosynthesis</keyword>
<evidence type="ECO:0000256" key="1">
    <source>
        <dbReference type="ARBA" id="ARBA00001933"/>
    </source>
</evidence>
<dbReference type="AlphaFoldDB" id="A0A6H1WUM5"/>
<dbReference type="RefSeq" id="WP_168720236.1">
    <property type="nucleotide sequence ID" value="NZ_CP042909.1"/>
</dbReference>
<keyword evidence="9" id="KW-0368">Histidine biosynthesis</keyword>
<dbReference type="InterPro" id="IPR050106">
    <property type="entry name" value="HistidinolP_aminotransfase"/>
</dbReference>
<keyword evidence="12" id="KW-1185">Reference proteome</keyword>
<dbReference type="InterPro" id="IPR005861">
    <property type="entry name" value="HisP_aminotrans"/>
</dbReference>
<dbReference type="Pfam" id="PF00155">
    <property type="entry name" value="Aminotran_1_2"/>
    <property type="match status" value="1"/>
</dbReference>
<dbReference type="Gene3D" id="3.40.640.10">
    <property type="entry name" value="Type I PLP-dependent aspartate aminotransferase-like (Major domain)"/>
    <property type="match status" value="1"/>
</dbReference>
<comment type="cofactor">
    <cofactor evidence="1 9">
        <name>pyridoxal 5'-phosphate</name>
        <dbReference type="ChEBI" id="CHEBI:597326"/>
    </cofactor>
</comment>
<evidence type="ECO:0000256" key="4">
    <source>
        <dbReference type="ARBA" id="ARBA00011738"/>
    </source>
</evidence>
<reference evidence="11 12" key="1">
    <citation type="submission" date="2019-08" db="EMBL/GenBank/DDBJ databases">
        <title>Complete genome sequence of Thermosulfurimonas marina SU872T, an anaerobic thermophilic chemolithoautotrophic bacterium isolated from a shallow marine hydrothermal vent.</title>
        <authorList>
            <person name="Allioux M."/>
            <person name="Jebbar M."/>
            <person name="Slobodkina G."/>
            <person name="Slobodkin A."/>
            <person name="Moalic Y."/>
            <person name="Frolova A."/>
            <person name="Shao Z."/>
            <person name="Alain K."/>
        </authorList>
    </citation>
    <scope>NUCLEOTIDE SEQUENCE [LARGE SCALE GENOMIC DNA]</scope>
    <source>
        <strain evidence="11 12">SU872</strain>
    </source>
</reference>
<keyword evidence="7 9" id="KW-0663">Pyridoxal phosphate</keyword>
<feature type="domain" description="Aminotransferase class I/classII large" evidence="10">
    <location>
        <begin position="33"/>
        <end position="355"/>
    </location>
</feature>
<dbReference type="EMBL" id="CP042909">
    <property type="protein sequence ID" value="QJA06888.1"/>
    <property type="molecule type" value="Genomic_DNA"/>
</dbReference>
<dbReference type="NCBIfam" id="TIGR01141">
    <property type="entry name" value="hisC"/>
    <property type="match status" value="1"/>
</dbReference>
<dbReference type="HAMAP" id="MF_01023">
    <property type="entry name" value="HisC_aminotrans_2"/>
    <property type="match status" value="1"/>
</dbReference>
<comment type="catalytic activity">
    <reaction evidence="8 9">
        <text>L-histidinol phosphate + 2-oxoglutarate = 3-(imidazol-4-yl)-2-oxopropyl phosphate + L-glutamate</text>
        <dbReference type="Rhea" id="RHEA:23744"/>
        <dbReference type="ChEBI" id="CHEBI:16810"/>
        <dbReference type="ChEBI" id="CHEBI:29985"/>
        <dbReference type="ChEBI" id="CHEBI:57766"/>
        <dbReference type="ChEBI" id="CHEBI:57980"/>
        <dbReference type="EC" id="2.6.1.9"/>
    </reaction>
</comment>
<keyword evidence="5 9" id="KW-0032">Aminotransferase</keyword>
<evidence type="ECO:0000256" key="9">
    <source>
        <dbReference type="HAMAP-Rule" id="MF_01023"/>
    </source>
</evidence>
<evidence type="ECO:0000256" key="5">
    <source>
        <dbReference type="ARBA" id="ARBA00022576"/>
    </source>
</evidence>
<comment type="subunit">
    <text evidence="4 9">Homodimer.</text>
</comment>
<dbReference type="EC" id="2.6.1.9" evidence="9"/>
<protein>
    <recommendedName>
        <fullName evidence="9">Histidinol-phosphate aminotransferase</fullName>
        <ecNumber evidence="9">2.6.1.9</ecNumber>
    </recommendedName>
    <alternativeName>
        <fullName evidence="9">Imidazole acetol-phosphate transaminase</fullName>
    </alternativeName>
</protein>
<organism evidence="11 12">
    <name type="scientific">Thermosulfurimonas marina</name>
    <dbReference type="NCBI Taxonomy" id="2047767"/>
    <lineage>
        <taxon>Bacteria</taxon>
        <taxon>Pseudomonadati</taxon>
        <taxon>Thermodesulfobacteriota</taxon>
        <taxon>Thermodesulfobacteria</taxon>
        <taxon>Thermodesulfobacteriales</taxon>
        <taxon>Thermodesulfobacteriaceae</taxon>
        <taxon>Thermosulfurimonas</taxon>
    </lineage>
</organism>
<gene>
    <name evidence="9" type="primary">hisC</name>
    <name evidence="11" type="ORF">FVE67_08840</name>
</gene>
<dbReference type="InterPro" id="IPR004839">
    <property type="entry name" value="Aminotransferase_I/II_large"/>
</dbReference>